<name>A0A9D7SD46_9BACT</name>
<keyword evidence="1" id="KW-0472">Membrane</keyword>
<protein>
    <submittedName>
        <fullName evidence="2">Uncharacterized protein</fullName>
    </submittedName>
</protein>
<gene>
    <name evidence="2" type="ORF">IPO85_18355</name>
</gene>
<sequence length="228" mass="26232">MYRKLNIEKIIDAIHLISLRINDRFPESGLLKVCNELKALAIISKLNIESVDKPYAYFRLAFYLLILIAAASIFYTFSQLKVDESITTIQNFVTVSEAMINEIAMIGASFYFLYKLEDILKQKIILKALNELRTIAHVIDMHQLTKDPSYMLVERTEHSPTRELTKNDLSRYLDYCSEMLSLTSKVAAIYGNNNRDQMILTTIHDIEILCSSLSGKIWQKIGLNNLQK</sequence>
<dbReference type="AlphaFoldDB" id="A0A9D7SD46"/>
<keyword evidence="1" id="KW-0812">Transmembrane</keyword>
<evidence type="ECO:0000313" key="3">
    <source>
        <dbReference type="Proteomes" id="UP000808349"/>
    </source>
</evidence>
<keyword evidence="1" id="KW-1133">Transmembrane helix</keyword>
<accession>A0A9D7SD46</accession>
<dbReference type="Proteomes" id="UP000808349">
    <property type="component" value="Unassembled WGS sequence"/>
</dbReference>
<feature type="transmembrane region" description="Helical" evidence="1">
    <location>
        <begin position="98"/>
        <end position="114"/>
    </location>
</feature>
<organism evidence="2 3">
    <name type="scientific">Candidatus Defluviibacterium haderslevense</name>
    <dbReference type="NCBI Taxonomy" id="2981993"/>
    <lineage>
        <taxon>Bacteria</taxon>
        <taxon>Pseudomonadati</taxon>
        <taxon>Bacteroidota</taxon>
        <taxon>Saprospiria</taxon>
        <taxon>Saprospirales</taxon>
        <taxon>Saprospiraceae</taxon>
        <taxon>Candidatus Defluviibacterium</taxon>
    </lineage>
</organism>
<reference evidence="2 3" key="1">
    <citation type="submission" date="2020-10" db="EMBL/GenBank/DDBJ databases">
        <title>Connecting structure to function with the recovery of over 1000 high-quality activated sludge metagenome-assembled genomes encoding full-length rRNA genes using long-read sequencing.</title>
        <authorList>
            <person name="Singleton C.M."/>
            <person name="Petriglieri F."/>
            <person name="Kristensen J.M."/>
            <person name="Kirkegaard R.H."/>
            <person name="Michaelsen T.Y."/>
            <person name="Andersen M.H."/>
            <person name="Karst S.M."/>
            <person name="Dueholm M.S."/>
            <person name="Nielsen P.H."/>
            <person name="Albertsen M."/>
        </authorList>
    </citation>
    <scope>NUCLEOTIDE SEQUENCE [LARGE SCALE GENOMIC DNA]</scope>
    <source>
        <strain evidence="2">Ribe_18-Q3-R11-54_BAT3C.373</strain>
    </source>
</reference>
<feature type="transmembrane region" description="Helical" evidence="1">
    <location>
        <begin position="60"/>
        <end position="78"/>
    </location>
</feature>
<evidence type="ECO:0000313" key="2">
    <source>
        <dbReference type="EMBL" id="MBK9719435.1"/>
    </source>
</evidence>
<proteinExistence type="predicted"/>
<dbReference type="EMBL" id="JADKFW010000021">
    <property type="protein sequence ID" value="MBK9719435.1"/>
    <property type="molecule type" value="Genomic_DNA"/>
</dbReference>
<comment type="caution">
    <text evidence="2">The sequence shown here is derived from an EMBL/GenBank/DDBJ whole genome shotgun (WGS) entry which is preliminary data.</text>
</comment>
<evidence type="ECO:0000256" key="1">
    <source>
        <dbReference type="SAM" id="Phobius"/>
    </source>
</evidence>